<comment type="caution">
    <text evidence="1">The sequence shown here is derived from an EMBL/GenBank/DDBJ whole genome shotgun (WGS) entry which is preliminary data.</text>
</comment>
<dbReference type="Proteomes" id="UP000663832">
    <property type="component" value="Unassembled WGS sequence"/>
</dbReference>
<proteinExistence type="predicted"/>
<evidence type="ECO:0000313" key="1">
    <source>
        <dbReference type="EMBL" id="CAF1548150.1"/>
    </source>
</evidence>
<keyword evidence="2" id="KW-1185">Reference proteome</keyword>
<reference evidence="1" key="1">
    <citation type="submission" date="2021-02" db="EMBL/GenBank/DDBJ databases">
        <authorList>
            <person name="Nowell W R."/>
        </authorList>
    </citation>
    <scope>NUCLEOTIDE SEQUENCE</scope>
</reference>
<name>A0A815WPX6_9BILA</name>
<organism evidence="1 2">
    <name type="scientific">Adineta steineri</name>
    <dbReference type="NCBI Taxonomy" id="433720"/>
    <lineage>
        <taxon>Eukaryota</taxon>
        <taxon>Metazoa</taxon>
        <taxon>Spiralia</taxon>
        <taxon>Gnathifera</taxon>
        <taxon>Rotifera</taxon>
        <taxon>Eurotatoria</taxon>
        <taxon>Bdelloidea</taxon>
        <taxon>Adinetida</taxon>
        <taxon>Adinetidae</taxon>
        <taxon>Adineta</taxon>
    </lineage>
</organism>
<dbReference type="AlphaFoldDB" id="A0A815WPX6"/>
<dbReference type="OrthoDB" id="420380at2759"/>
<protein>
    <submittedName>
        <fullName evidence="1">Uncharacterized protein</fullName>
    </submittedName>
</protein>
<gene>
    <name evidence="1" type="ORF">QVE165_LOCUS46851</name>
</gene>
<sequence length="108" mass="12960">MWTQEALDHLNKEINKTSRNKIHILDYLAYITSQKIYYETMRKNQTLTKQERKGDINTNDKQNLKLFRTVTQTKNAKINNNLTLSVEVIKRQAKLFCRYRYNNHPSLI</sequence>
<evidence type="ECO:0000313" key="2">
    <source>
        <dbReference type="Proteomes" id="UP000663832"/>
    </source>
</evidence>
<dbReference type="EMBL" id="CAJNOM010000712">
    <property type="protein sequence ID" value="CAF1548150.1"/>
    <property type="molecule type" value="Genomic_DNA"/>
</dbReference>
<accession>A0A815WPX6</accession>